<evidence type="ECO:0000313" key="3">
    <source>
        <dbReference type="Proteomes" id="UP000324222"/>
    </source>
</evidence>
<organism evidence="2 3">
    <name type="scientific">Portunus trituberculatus</name>
    <name type="common">Swimming crab</name>
    <name type="synonym">Neptunus trituberculatus</name>
    <dbReference type="NCBI Taxonomy" id="210409"/>
    <lineage>
        <taxon>Eukaryota</taxon>
        <taxon>Metazoa</taxon>
        <taxon>Ecdysozoa</taxon>
        <taxon>Arthropoda</taxon>
        <taxon>Crustacea</taxon>
        <taxon>Multicrustacea</taxon>
        <taxon>Malacostraca</taxon>
        <taxon>Eumalacostraca</taxon>
        <taxon>Eucarida</taxon>
        <taxon>Decapoda</taxon>
        <taxon>Pleocyemata</taxon>
        <taxon>Brachyura</taxon>
        <taxon>Eubrachyura</taxon>
        <taxon>Portunoidea</taxon>
        <taxon>Portunidae</taxon>
        <taxon>Portuninae</taxon>
        <taxon>Portunus</taxon>
    </lineage>
</organism>
<sequence length="76" mass="8584">MLHILERVTDALAAAARDGAATVKAGVVSEREGVATRGVREKRERGRAYRRHPVQGHGRSGQYHGDCWRRPRLFNY</sequence>
<feature type="region of interest" description="Disordered" evidence="1">
    <location>
        <begin position="34"/>
        <end position="62"/>
    </location>
</feature>
<dbReference type="Proteomes" id="UP000324222">
    <property type="component" value="Unassembled WGS sequence"/>
</dbReference>
<comment type="caution">
    <text evidence="2">The sequence shown here is derived from an EMBL/GenBank/DDBJ whole genome shotgun (WGS) entry which is preliminary data.</text>
</comment>
<gene>
    <name evidence="2" type="ORF">E2C01_053497</name>
</gene>
<proteinExistence type="predicted"/>
<protein>
    <submittedName>
        <fullName evidence="2">Uncharacterized protein</fullName>
    </submittedName>
</protein>
<keyword evidence="3" id="KW-1185">Reference proteome</keyword>
<dbReference type="EMBL" id="VSRR010016597">
    <property type="protein sequence ID" value="MPC59478.1"/>
    <property type="molecule type" value="Genomic_DNA"/>
</dbReference>
<accession>A0A5B7GQY2</accession>
<name>A0A5B7GQY2_PORTR</name>
<feature type="compositionally biased region" description="Basic and acidic residues" evidence="1">
    <location>
        <begin position="34"/>
        <end position="47"/>
    </location>
</feature>
<evidence type="ECO:0000256" key="1">
    <source>
        <dbReference type="SAM" id="MobiDB-lite"/>
    </source>
</evidence>
<reference evidence="2 3" key="1">
    <citation type="submission" date="2019-05" db="EMBL/GenBank/DDBJ databases">
        <title>Another draft genome of Portunus trituberculatus and its Hox gene families provides insights of decapod evolution.</title>
        <authorList>
            <person name="Jeong J.-H."/>
            <person name="Song I."/>
            <person name="Kim S."/>
            <person name="Choi T."/>
            <person name="Kim D."/>
            <person name="Ryu S."/>
            <person name="Kim W."/>
        </authorList>
    </citation>
    <scope>NUCLEOTIDE SEQUENCE [LARGE SCALE GENOMIC DNA]</scope>
    <source>
        <tissue evidence="2">Muscle</tissue>
    </source>
</reference>
<evidence type="ECO:0000313" key="2">
    <source>
        <dbReference type="EMBL" id="MPC59478.1"/>
    </source>
</evidence>
<dbReference type="AlphaFoldDB" id="A0A5B7GQY2"/>